<feature type="compositionally biased region" description="Polar residues" evidence="1">
    <location>
        <begin position="1"/>
        <end position="12"/>
    </location>
</feature>
<dbReference type="AlphaFoldDB" id="A0A1A9V3Q8"/>
<evidence type="ECO:0000313" key="3">
    <source>
        <dbReference type="Proteomes" id="UP000078200"/>
    </source>
</evidence>
<dbReference type="EnsemblMetazoa" id="GAUT024810-RA">
    <property type="protein sequence ID" value="GAUT024810-PA"/>
    <property type="gene ID" value="GAUT024810"/>
</dbReference>
<proteinExistence type="predicted"/>
<dbReference type="Proteomes" id="UP000078200">
    <property type="component" value="Unassembled WGS sequence"/>
</dbReference>
<reference evidence="2" key="1">
    <citation type="submission" date="2020-05" db="UniProtKB">
        <authorList>
            <consortium name="EnsemblMetazoa"/>
        </authorList>
    </citation>
    <scope>IDENTIFICATION</scope>
    <source>
        <strain evidence="2">TTRI</strain>
    </source>
</reference>
<protein>
    <submittedName>
        <fullName evidence="2">Striatin domain-containing protein</fullName>
    </submittedName>
</protein>
<dbReference type="STRING" id="7395.A0A1A9V3Q8"/>
<evidence type="ECO:0000313" key="2">
    <source>
        <dbReference type="EnsemblMetazoa" id="GAUT024810-PA"/>
    </source>
</evidence>
<keyword evidence="3" id="KW-1185">Reference proteome</keyword>
<organism evidence="2 3">
    <name type="scientific">Glossina austeni</name>
    <name type="common">Savannah tsetse fly</name>
    <dbReference type="NCBI Taxonomy" id="7395"/>
    <lineage>
        <taxon>Eukaryota</taxon>
        <taxon>Metazoa</taxon>
        <taxon>Ecdysozoa</taxon>
        <taxon>Arthropoda</taxon>
        <taxon>Hexapoda</taxon>
        <taxon>Insecta</taxon>
        <taxon>Pterygota</taxon>
        <taxon>Neoptera</taxon>
        <taxon>Endopterygota</taxon>
        <taxon>Diptera</taxon>
        <taxon>Brachycera</taxon>
        <taxon>Muscomorpha</taxon>
        <taxon>Hippoboscoidea</taxon>
        <taxon>Glossinidae</taxon>
        <taxon>Glossina</taxon>
    </lineage>
</organism>
<sequence>MGTNSEATTDLNNKPVDAGGGTGVVGASLGGGTTYLGVNIGNNCNNSNLSGSSSPSVNLNSGSKNPTSAVVGLVGVGNNITNSNSDDGNGGSAVTNNQQATIQYTIPGILHFMQHERSRFELERSHWDVCPAELYIYKDIYI</sequence>
<accession>A0A1A9V3Q8</accession>
<name>A0A1A9V3Q8_GLOAU</name>
<feature type="region of interest" description="Disordered" evidence="1">
    <location>
        <begin position="1"/>
        <end position="20"/>
    </location>
</feature>
<dbReference type="VEuPathDB" id="VectorBase:GAUT024810"/>
<evidence type="ECO:0000256" key="1">
    <source>
        <dbReference type="SAM" id="MobiDB-lite"/>
    </source>
</evidence>